<organism evidence="1 2">
    <name type="scientific">Streptomyces flavofungini</name>
    <dbReference type="NCBI Taxonomy" id="68200"/>
    <lineage>
        <taxon>Bacteria</taxon>
        <taxon>Bacillati</taxon>
        <taxon>Actinomycetota</taxon>
        <taxon>Actinomycetes</taxon>
        <taxon>Kitasatosporales</taxon>
        <taxon>Streptomycetaceae</taxon>
        <taxon>Streptomyces</taxon>
    </lineage>
</organism>
<name>A0ABS0XGQ1_9ACTN</name>
<accession>A0ABS0XGQ1</accession>
<keyword evidence="2" id="KW-1185">Reference proteome</keyword>
<comment type="caution">
    <text evidence="1">The sequence shown here is derived from an EMBL/GenBank/DDBJ whole genome shotgun (WGS) entry which is preliminary data.</text>
</comment>
<dbReference type="Pfam" id="PF10604">
    <property type="entry name" value="Polyketide_cyc2"/>
    <property type="match status" value="1"/>
</dbReference>
<protein>
    <submittedName>
        <fullName evidence="1">SRPBCC family protein</fullName>
    </submittedName>
</protein>
<reference evidence="1 2" key="1">
    <citation type="submission" date="2020-12" db="EMBL/GenBank/DDBJ databases">
        <title>Streptomyces typhae sp. nov., a novel endophytic actinomycete isolated from the root of cattail pollen (Typha angustifolia L.).</title>
        <authorList>
            <person name="Peng C."/>
            <person name="Liu C."/>
        </authorList>
    </citation>
    <scope>NUCLEOTIDE SEQUENCE [LARGE SCALE GENOMIC DNA]</scope>
    <source>
        <strain evidence="1 2">JCM 4753</strain>
    </source>
</reference>
<dbReference type="Proteomes" id="UP000634780">
    <property type="component" value="Unassembled WGS sequence"/>
</dbReference>
<dbReference type="SUPFAM" id="SSF55961">
    <property type="entry name" value="Bet v1-like"/>
    <property type="match status" value="1"/>
</dbReference>
<dbReference type="Gene3D" id="3.30.530.20">
    <property type="match status" value="1"/>
</dbReference>
<dbReference type="InterPro" id="IPR019587">
    <property type="entry name" value="Polyketide_cyclase/dehydratase"/>
</dbReference>
<proteinExistence type="predicted"/>
<dbReference type="RefSeq" id="WP_190120303.1">
    <property type="nucleotide sequence ID" value="NZ_BMVR01000023.1"/>
</dbReference>
<dbReference type="EMBL" id="JAEKOZ010000036">
    <property type="protein sequence ID" value="MBJ3812378.1"/>
    <property type="molecule type" value="Genomic_DNA"/>
</dbReference>
<evidence type="ECO:0000313" key="2">
    <source>
        <dbReference type="Proteomes" id="UP000634780"/>
    </source>
</evidence>
<dbReference type="InterPro" id="IPR023393">
    <property type="entry name" value="START-like_dom_sf"/>
</dbReference>
<gene>
    <name evidence="1" type="ORF">JGB26_35745</name>
</gene>
<sequence>MIVSESVTVDAPVQAVYQAFADLDRWPQILPDVVAVNVIYFDGYHQEFTMTVDRPAGPETVKGVRYCRPPAELELFQSTTPPGLARMNGRWAFEETGGRTTVVASRDFALADGNPLGVTEAEFGNRLRGFLSTNLELFRKAVEADGPR</sequence>
<evidence type="ECO:0000313" key="1">
    <source>
        <dbReference type="EMBL" id="MBJ3812378.1"/>
    </source>
</evidence>